<accession>A0ABR3L0W1</accession>
<protein>
    <submittedName>
        <fullName evidence="2">Uncharacterized protein</fullName>
    </submittedName>
</protein>
<evidence type="ECO:0000256" key="1">
    <source>
        <dbReference type="SAM" id="MobiDB-lite"/>
    </source>
</evidence>
<evidence type="ECO:0000313" key="3">
    <source>
        <dbReference type="Proteomes" id="UP001558613"/>
    </source>
</evidence>
<proteinExistence type="predicted"/>
<dbReference type="Proteomes" id="UP001558613">
    <property type="component" value="Unassembled WGS sequence"/>
</dbReference>
<gene>
    <name evidence="2" type="ORF">QQF64_034590</name>
</gene>
<sequence>MKDVYEDQSKDAQSLIRYLVKVDARPNTNMAIFKTYVLKRQASALGTSVPQPAPPPATSSVSSPSPAGVRTGVQQTATVKALLAHGKHLSLSQLARKLVSPVKHRIHYCSPLYLLQQHNLWPKGSFSLQALLFSLLKMMMRSWYLLLHNVKHS</sequence>
<organism evidence="2 3">
    <name type="scientific">Cirrhinus molitorella</name>
    <name type="common">mud carp</name>
    <dbReference type="NCBI Taxonomy" id="172907"/>
    <lineage>
        <taxon>Eukaryota</taxon>
        <taxon>Metazoa</taxon>
        <taxon>Chordata</taxon>
        <taxon>Craniata</taxon>
        <taxon>Vertebrata</taxon>
        <taxon>Euteleostomi</taxon>
        <taxon>Actinopterygii</taxon>
        <taxon>Neopterygii</taxon>
        <taxon>Teleostei</taxon>
        <taxon>Ostariophysi</taxon>
        <taxon>Cypriniformes</taxon>
        <taxon>Cyprinidae</taxon>
        <taxon>Labeoninae</taxon>
        <taxon>Labeonini</taxon>
        <taxon>Cirrhinus</taxon>
    </lineage>
</organism>
<dbReference type="EMBL" id="JAYMGO010000227">
    <property type="protein sequence ID" value="KAL1246545.1"/>
    <property type="molecule type" value="Genomic_DNA"/>
</dbReference>
<evidence type="ECO:0000313" key="2">
    <source>
        <dbReference type="EMBL" id="KAL1246545.1"/>
    </source>
</evidence>
<name>A0ABR3L0W1_9TELE</name>
<comment type="caution">
    <text evidence="2">The sequence shown here is derived from an EMBL/GenBank/DDBJ whole genome shotgun (WGS) entry which is preliminary data.</text>
</comment>
<reference evidence="2 3" key="1">
    <citation type="submission" date="2023-09" db="EMBL/GenBank/DDBJ databases">
        <authorList>
            <person name="Wang M."/>
        </authorList>
    </citation>
    <scope>NUCLEOTIDE SEQUENCE [LARGE SCALE GENOMIC DNA]</scope>
    <source>
        <strain evidence="2">GT-2023</strain>
        <tissue evidence="2">Liver</tissue>
    </source>
</reference>
<keyword evidence="3" id="KW-1185">Reference proteome</keyword>
<feature type="region of interest" description="Disordered" evidence="1">
    <location>
        <begin position="47"/>
        <end position="70"/>
    </location>
</feature>